<feature type="region of interest" description="Disordered" evidence="1">
    <location>
        <begin position="341"/>
        <end position="396"/>
    </location>
</feature>
<dbReference type="InterPro" id="IPR006076">
    <property type="entry name" value="FAD-dep_OxRdtase"/>
</dbReference>
<protein>
    <recommendedName>
        <fullName evidence="2">FAD dependent oxidoreductase domain-containing protein</fullName>
    </recommendedName>
</protein>
<comment type="caution">
    <text evidence="3">The sequence shown here is derived from an EMBL/GenBank/DDBJ whole genome shotgun (WGS) entry which is preliminary data.</text>
</comment>
<dbReference type="PANTHER" id="PTHR13847:SF261">
    <property type="entry name" value="FAD-DEPENDENT OXIDOREDUCTASE FAMILY PROTEIN"/>
    <property type="match status" value="1"/>
</dbReference>
<feature type="region of interest" description="Disordered" evidence="1">
    <location>
        <begin position="247"/>
        <end position="274"/>
    </location>
</feature>
<dbReference type="AlphaFoldDB" id="A0A250XLP8"/>
<dbReference type="Gene3D" id="3.50.50.60">
    <property type="entry name" value="FAD/NAD(P)-binding domain"/>
    <property type="match status" value="1"/>
</dbReference>
<dbReference type="STRING" id="1157962.A0A250XLP8"/>
<dbReference type="Pfam" id="PF01266">
    <property type="entry name" value="DAO"/>
    <property type="match status" value="1"/>
</dbReference>
<keyword evidence="4" id="KW-1185">Reference proteome</keyword>
<feature type="domain" description="FAD dependent oxidoreductase" evidence="2">
    <location>
        <begin position="57"/>
        <end position="110"/>
    </location>
</feature>
<dbReference type="Proteomes" id="UP000232323">
    <property type="component" value="Unassembled WGS sequence"/>
</dbReference>
<name>A0A250XLP8_9CHLO</name>
<gene>
    <name evidence="3" type="ORF">CEUSTIGMA_g11446.t1</name>
</gene>
<accession>A0A250XLP8</accession>
<feature type="compositionally biased region" description="Polar residues" evidence="1">
    <location>
        <begin position="250"/>
        <end position="266"/>
    </location>
</feature>
<dbReference type="OrthoDB" id="1740806at2759"/>
<evidence type="ECO:0000259" key="2">
    <source>
        <dbReference type="Pfam" id="PF01266"/>
    </source>
</evidence>
<feature type="compositionally biased region" description="Basic and acidic residues" evidence="1">
    <location>
        <begin position="379"/>
        <end position="394"/>
    </location>
</feature>
<evidence type="ECO:0000256" key="1">
    <source>
        <dbReference type="SAM" id="MobiDB-lite"/>
    </source>
</evidence>
<evidence type="ECO:0000313" key="3">
    <source>
        <dbReference type="EMBL" id="GAX84021.1"/>
    </source>
</evidence>
<organism evidence="3 4">
    <name type="scientific">Chlamydomonas eustigma</name>
    <dbReference type="NCBI Taxonomy" id="1157962"/>
    <lineage>
        <taxon>Eukaryota</taxon>
        <taxon>Viridiplantae</taxon>
        <taxon>Chlorophyta</taxon>
        <taxon>core chlorophytes</taxon>
        <taxon>Chlorophyceae</taxon>
        <taxon>CS clade</taxon>
        <taxon>Chlamydomonadales</taxon>
        <taxon>Chlamydomonadaceae</taxon>
        <taxon>Chlamydomonas</taxon>
    </lineage>
</organism>
<dbReference type="PANTHER" id="PTHR13847">
    <property type="entry name" value="SARCOSINE DEHYDROGENASE-RELATED"/>
    <property type="match status" value="1"/>
</dbReference>
<proteinExistence type="predicted"/>
<sequence length="494" mass="52653">MVASSSYFRFNQVNGHKNVASVLKFSHIQGSAAACLCLPDTAKCGALEAAGNARSRYAVIGAGLAGVATAWHLLEKSDPGHAIEVVIYDAVGVAAGGSGSAAGLLHALTPKGKLLWKGVEGVSATMQLLKTAVLATAALDTRSTSFSDGCGLTAQEPAWNANQVQGGGNEDPHVRCRPQEAEQEESSCKSCMGMRDEQYMIKHDEPRPDSALSTFNQPASFVWTNGLVRPTASLKQAKDFVKAAAAASKPVTQSTQGKHATQSTQGKHSDEGAQPLSAESLQLLSSQFEELHRLVGRSNDRKRPASLNMHDSETGVRQQQQQLLQCLTSRELQVMVPGINSNPSWMAEATTHKVQSSRSRSERREQARQQQGTTSGQEVLKEDVSREEAREREQPNSCAGLHVPLGLVVNVKAYLESLLLACTDMAAARGDGSSTTLKIMKEPIRSLTDLEAAEGPFTGIVVAGGAASQIITEVRQMGLPLQLCQGYTLVMTPP</sequence>
<dbReference type="SUPFAM" id="SSF51905">
    <property type="entry name" value="FAD/NAD(P)-binding domain"/>
    <property type="match status" value="1"/>
</dbReference>
<reference evidence="3 4" key="1">
    <citation type="submission" date="2017-08" db="EMBL/GenBank/DDBJ databases">
        <title>Acidophilic green algal genome provides insights into adaptation to an acidic environment.</title>
        <authorList>
            <person name="Hirooka S."/>
            <person name="Hirose Y."/>
            <person name="Kanesaki Y."/>
            <person name="Higuchi S."/>
            <person name="Fujiwara T."/>
            <person name="Onuma R."/>
            <person name="Era A."/>
            <person name="Ohbayashi R."/>
            <person name="Uzuka A."/>
            <person name="Nozaki H."/>
            <person name="Yoshikawa H."/>
            <person name="Miyagishima S.Y."/>
        </authorList>
    </citation>
    <scope>NUCLEOTIDE SEQUENCE [LARGE SCALE GENOMIC DNA]</scope>
    <source>
        <strain evidence="3 4">NIES-2499</strain>
    </source>
</reference>
<dbReference type="EMBL" id="BEGY01000113">
    <property type="protein sequence ID" value="GAX84021.1"/>
    <property type="molecule type" value="Genomic_DNA"/>
</dbReference>
<feature type="region of interest" description="Disordered" evidence="1">
    <location>
        <begin position="295"/>
        <end position="321"/>
    </location>
</feature>
<dbReference type="GO" id="GO:0005737">
    <property type="term" value="C:cytoplasm"/>
    <property type="evidence" value="ECO:0007669"/>
    <property type="project" value="TreeGrafter"/>
</dbReference>
<evidence type="ECO:0000313" key="4">
    <source>
        <dbReference type="Proteomes" id="UP000232323"/>
    </source>
</evidence>
<dbReference type="InterPro" id="IPR036188">
    <property type="entry name" value="FAD/NAD-bd_sf"/>
</dbReference>